<keyword evidence="5" id="KW-1185">Reference proteome</keyword>
<evidence type="ECO:0000313" key="5">
    <source>
        <dbReference type="Proteomes" id="UP001610446"/>
    </source>
</evidence>
<name>A0ABR4J0Y6_9EURO</name>
<feature type="repeat" description="ANK" evidence="3">
    <location>
        <begin position="84"/>
        <end position="116"/>
    </location>
</feature>
<dbReference type="SMART" id="SM00248">
    <property type="entry name" value="ANK"/>
    <property type="match status" value="14"/>
</dbReference>
<evidence type="ECO:0000256" key="3">
    <source>
        <dbReference type="PROSITE-ProRule" id="PRU00023"/>
    </source>
</evidence>
<feature type="repeat" description="ANK" evidence="3">
    <location>
        <begin position="416"/>
        <end position="448"/>
    </location>
</feature>
<gene>
    <name evidence="4" type="ORF">BJY01DRAFT_253498</name>
</gene>
<dbReference type="Pfam" id="PF12796">
    <property type="entry name" value="Ank_2"/>
    <property type="match status" value="5"/>
</dbReference>
<dbReference type="PANTHER" id="PTHR24123:SF33">
    <property type="entry name" value="PROTEIN HOS4"/>
    <property type="match status" value="1"/>
</dbReference>
<dbReference type="Gene3D" id="1.25.40.20">
    <property type="entry name" value="Ankyrin repeat-containing domain"/>
    <property type="match status" value="5"/>
</dbReference>
<dbReference type="PRINTS" id="PR01415">
    <property type="entry name" value="ANKYRIN"/>
</dbReference>
<dbReference type="SUPFAM" id="SSF48403">
    <property type="entry name" value="Ankyrin repeat"/>
    <property type="match status" value="2"/>
</dbReference>
<keyword evidence="1" id="KW-0677">Repeat</keyword>
<keyword evidence="2 3" id="KW-0040">ANK repeat</keyword>
<dbReference type="InterPro" id="IPR002110">
    <property type="entry name" value="Ankyrin_rpt"/>
</dbReference>
<protein>
    <submittedName>
        <fullName evidence="4">Ankyrin repeat-containing domain protein</fullName>
    </submittedName>
</protein>
<feature type="repeat" description="ANK" evidence="3">
    <location>
        <begin position="481"/>
        <end position="515"/>
    </location>
</feature>
<dbReference type="PROSITE" id="PS50088">
    <property type="entry name" value="ANK_REPEAT"/>
    <property type="match status" value="5"/>
</dbReference>
<accession>A0ABR4J0Y6</accession>
<feature type="repeat" description="ANK" evidence="3">
    <location>
        <begin position="354"/>
        <end position="386"/>
    </location>
</feature>
<proteinExistence type="predicted"/>
<evidence type="ECO:0000256" key="2">
    <source>
        <dbReference type="ARBA" id="ARBA00023043"/>
    </source>
</evidence>
<dbReference type="InterPro" id="IPR051165">
    <property type="entry name" value="Multifunctional_ANK_Repeat"/>
</dbReference>
<feature type="repeat" description="ANK" evidence="3">
    <location>
        <begin position="216"/>
        <end position="248"/>
    </location>
</feature>
<dbReference type="InterPro" id="IPR036770">
    <property type="entry name" value="Ankyrin_rpt-contain_sf"/>
</dbReference>
<organism evidence="4 5">
    <name type="scientific">Aspergillus pseudoustus</name>
    <dbReference type="NCBI Taxonomy" id="1810923"/>
    <lineage>
        <taxon>Eukaryota</taxon>
        <taxon>Fungi</taxon>
        <taxon>Dikarya</taxon>
        <taxon>Ascomycota</taxon>
        <taxon>Pezizomycotina</taxon>
        <taxon>Eurotiomycetes</taxon>
        <taxon>Eurotiomycetidae</taxon>
        <taxon>Eurotiales</taxon>
        <taxon>Aspergillaceae</taxon>
        <taxon>Aspergillus</taxon>
        <taxon>Aspergillus subgen. Nidulantes</taxon>
    </lineage>
</organism>
<sequence>MSFAGLPSELVLLIAESLYGERDLNALSRCSHQLHTQLSDLLLLRNIKNHQSSALLFAAKQGSLALATRMIKLGARVDTAIENETATPLYYAAEKGHTAIFELLLASGANPNAAFQNNWVPLCAAAAAGQEQIVKILLARDDVDFYASRPTPFALSCHRGHEGVMRLFLDKPGLDVTASGSNAYPLLGAVLGEHEGAVRLLLDDGQFDPNFLDEDLDKSVLMYAAEMGRESIVQLLIDWGADPNLKNRSLGFTALYYAVKAGHDATVRLLLARDDVDPNMRCGDSGLSVLLWAASTGSSAAVLKTLLENPAVDVHSKDRRGRNALITAIDRSQEAAARVLLADGRISINEGDRDNRPPLAYAAFRDLPDIMELLLEAGADADHHDDYGRTALFRASEAATSLLLERGVEPDGRDKNSRSPLSWAASDGELEVSALLLAHGAEVDSRDNKGWTPLFYAIMGKHKILKLLLERGAVPNIRDHEGLTPLLTAAGGVCCKAGVVGSLLSKGADPNARDKNGRTALSLAAGFAFHGTMKLLLEHDGTDLDTVDDQGQTAAWWAQFVDLDDYGDKTEDEISKSIEILETWTR</sequence>
<dbReference type="EMBL" id="JBFXLU010000243">
    <property type="protein sequence ID" value="KAL2833492.1"/>
    <property type="molecule type" value="Genomic_DNA"/>
</dbReference>
<dbReference type="PANTHER" id="PTHR24123">
    <property type="entry name" value="ANKYRIN REPEAT-CONTAINING"/>
    <property type="match status" value="1"/>
</dbReference>
<evidence type="ECO:0000313" key="4">
    <source>
        <dbReference type="EMBL" id="KAL2833492.1"/>
    </source>
</evidence>
<evidence type="ECO:0000256" key="1">
    <source>
        <dbReference type="ARBA" id="ARBA00022737"/>
    </source>
</evidence>
<reference evidence="4 5" key="1">
    <citation type="submission" date="2024-07" db="EMBL/GenBank/DDBJ databases">
        <title>Section-level genome sequencing and comparative genomics of Aspergillus sections Usti and Cavernicolus.</title>
        <authorList>
            <consortium name="Lawrence Berkeley National Laboratory"/>
            <person name="Nybo J.L."/>
            <person name="Vesth T.C."/>
            <person name="Theobald S."/>
            <person name="Frisvad J.C."/>
            <person name="Larsen T.O."/>
            <person name="Kjaerboelling I."/>
            <person name="Rothschild-Mancinelli K."/>
            <person name="Lyhne E.K."/>
            <person name="Kogle M.E."/>
            <person name="Barry K."/>
            <person name="Clum A."/>
            <person name="Na H."/>
            <person name="Ledsgaard L."/>
            <person name="Lin J."/>
            <person name="Lipzen A."/>
            <person name="Kuo A."/>
            <person name="Riley R."/>
            <person name="Mondo S."/>
            <person name="Labutti K."/>
            <person name="Haridas S."/>
            <person name="Pangalinan J."/>
            <person name="Salamov A.A."/>
            <person name="Simmons B.A."/>
            <person name="Magnuson J.K."/>
            <person name="Chen J."/>
            <person name="Drula E."/>
            <person name="Henrissat B."/>
            <person name="Wiebenga A."/>
            <person name="Lubbers R.J."/>
            <person name="Gomes A.C."/>
            <person name="Makela M.R."/>
            <person name="Stajich J."/>
            <person name="Grigoriev I.V."/>
            <person name="Mortensen U.H."/>
            <person name="De Vries R.P."/>
            <person name="Baker S.E."/>
            <person name="Andersen M.R."/>
        </authorList>
    </citation>
    <scope>NUCLEOTIDE SEQUENCE [LARGE SCALE GENOMIC DNA]</scope>
    <source>
        <strain evidence="4 5">CBS 123904</strain>
    </source>
</reference>
<dbReference type="Proteomes" id="UP001610446">
    <property type="component" value="Unassembled WGS sequence"/>
</dbReference>
<comment type="caution">
    <text evidence="4">The sequence shown here is derived from an EMBL/GenBank/DDBJ whole genome shotgun (WGS) entry which is preliminary data.</text>
</comment>
<dbReference type="PROSITE" id="PS50297">
    <property type="entry name" value="ANK_REP_REGION"/>
    <property type="match status" value="4"/>
</dbReference>